<dbReference type="Pfam" id="PF06938">
    <property type="entry name" value="DUF1285_N"/>
    <property type="match status" value="1"/>
</dbReference>
<dbReference type="Gene3D" id="2.30.270.10">
    <property type="entry name" value="duf1285 protein"/>
    <property type="match status" value="1"/>
</dbReference>
<evidence type="ECO:0000313" key="4">
    <source>
        <dbReference type="Proteomes" id="UP001268683"/>
    </source>
</evidence>
<dbReference type="AlphaFoldDB" id="A0AA52EE21"/>
<proteinExistence type="predicted"/>
<dbReference type="Pfam" id="PF21028">
    <property type="entry name" value="DUF1285_C"/>
    <property type="match status" value="1"/>
</dbReference>
<evidence type="ECO:0000313" key="3">
    <source>
        <dbReference type="EMBL" id="WND01963.1"/>
    </source>
</evidence>
<dbReference type="PIRSF" id="PIRSF029557">
    <property type="entry name" value="UCP029557"/>
    <property type="match status" value="1"/>
</dbReference>
<dbReference type="InterPro" id="IPR010707">
    <property type="entry name" value="DUF1285"/>
</dbReference>
<feature type="domain" description="DUF1285" evidence="1">
    <location>
        <begin position="17"/>
        <end position="84"/>
    </location>
</feature>
<organism evidence="3 4">
    <name type="scientific">Temperatibacter marinus</name>
    <dbReference type="NCBI Taxonomy" id="1456591"/>
    <lineage>
        <taxon>Bacteria</taxon>
        <taxon>Pseudomonadati</taxon>
        <taxon>Pseudomonadota</taxon>
        <taxon>Alphaproteobacteria</taxon>
        <taxon>Kordiimonadales</taxon>
        <taxon>Temperatibacteraceae</taxon>
        <taxon>Temperatibacter</taxon>
    </lineage>
</organism>
<dbReference type="Proteomes" id="UP001268683">
    <property type="component" value="Chromosome"/>
</dbReference>
<sequence>MSQLEDILKALEGQRHPPVHLWNPDYCGEIDMVIHKDGTWSYMGTPIGRQRMVNLFASVLRFEENGRYYLVTPVEKIGIQVEDVPFVTTLMDILDESEGPAIHFETNVGDKVIVDQAHPLEVLYLEGRDEPRPYVTVRSNLKAKINRANFYELVENAVEVENKLCVNSRGGCYSLGDISDV</sequence>
<dbReference type="EMBL" id="CP123872">
    <property type="protein sequence ID" value="WND01963.1"/>
    <property type="molecule type" value="Genomic_DNA"/>
</dbReference>
<protein>
    <submittedName>
        <fullName evidence="3">DUF1285 domain-containing protein</fullName>
    </submittedName>
</protein>
<dbReference type="RefSeq" id="WP_310797795.1">
    <property type="nucleotide sequence ID" value="NZ_CP123872.1"/>
</dbReference>
<dbReference type="InterPro" id="IPR048341">
    <property type="entry name" value="DUF1285_N"/>
</dbReference>
<evidence type="ECO:0000259" key="1">
    <source>
        <dbReference type="Pfam" id="PF06938"/>
    </source>
</evidence>
<dbReference type="Gene3D" id="3.10.540.10">
    <property type="entry name" value="duf1285 like domain"/>
    <property type="match status" value="1"/>
</dbReference>
<dbReference type="InterPro" id="IPR023361">
    <property type="entry name" value="DUF1285_beta_roll_sf"/>
</dbReference>
<dbReference type="InterPro" id="IPR048342">
    <property type="entry name" value="DUF1285_C"/>
</dbReference>
<dbReference type="KEGG" id="tmk:QGN29_10425"/>
<feature type="domain" description="DUF1285" evidence="2">
    <location>
        <begin position="85"/>
        <end position="175"/>
    </location>
</feature>
<name>A0AA52EE21_9PROT</name>
<accession>A0AA52EE21</accession>
<reference evidence="3" key="1">
    <citation type="submission" date="2023-04" db="EMBL/GenBank/DDBJ databases">
        <title>Complete genome sequence of Temperatibacter marinus.</title>
        <authorList>
            <person name="Rong J.-C."/>
            <person name="Yi M.-L."/>
            <person name="Zhao Q."/>
        </authorList>
    </citation>
    <scope>NUCLEOTIDE SEQUENCE</scope>
    <source>
        <strain evidence="3">NBRC 110045</strain>
    </source>
</reference>
<keyword evidence="4" id="KW-1185">Reference proteome</keyword>
<evidence type="ECO:0000259" key="2">
    <source>
        <dbReference type="Pfam" id="PF21028"/>
    </source>
</evidence>
<gene>
    <name evidence="3" type="ORF">QGN29_10425</name>
</gene>